<reference evidence="1 2" key="1">
    <citation type="submission" date="2014-09" db="EMBL/GenBank/DDBJ databases">
        <authorList>
            <person name="Lapin J.S."/>
            <person name="Pope W.H."/>
            <person name="Hua J."/>
            <person name="Ford M.E."/>
            <person name="Conway J.F."/>
            <person name="Hatfull G.F."/>
            <person name="Hendrix R.W."/>
        </authorList>
    </citation>
    <scope>NUCLEOTIDE SEQUENCE [LARGE SCALE GENOMIC DNA]</scope>
</reference>
<keyword evidence="2" id="KW-1185">Reference proteome</keyword>
<protein>
    <submittedName>
        <fullName evidence="1">Uncharacterized protein</fullName>
    </submittedName>
</protein>
<gene>
    <name evidence="1" type="primary">283</name>
    <name evidence="1" type="ORF">PBI_121Q_283</name>
</gene>
<proteinExistence type="predicted"/>
<evidence type="ECO:0000313" key="2">
    <source>
        <dbReference type="Proteomes" id="UP000029889"/>
    </source>
</evidence>
<sequence length="89" mass="10245">MKNISTLIDAGTHVRRSMVATSTTKQVASGYLVFVHEGKLLERSINFDVKNNCRFIIFKREQYKIDLPAKPISGAYNVQSLFERQPYTY</sequence>
<dbReference type="KEGG" id="vg:22111323"/>
<evidence type="ECO:0000313" key="1">
    <source>
        <dbReference type="EMBL" id="AIT14173.1"/>
    </source>
</evidence>
<dbReference type="RefSeq" id="YP_009101870.1">
    <property type="nucleotide sequence ID" value="NC_025447.1"/>
</dbReference>
<organism evidence="1 2">
    <name type="scientific">Escherichia phage 121Q</name>
    <dbReference type="NCBI Taxonomy" id="1555202"/>
    <lineage>
        <taxon>Viruses</taxon>
        <taxon>Duplodnaviria</taxon>
        <taxon>Heunggongvirae</taxon>
        <taxon>Uroviricota</taxon>
        <taxon>Caudoviricetes</taxon>
        <taxon>Asteriusvirus</taxon>
        <taxon>Asteriusvirus av121Q</taxon>
    </lineage>
</organism>
<dbReference type="EMBL" id="KM507819">
    <property type="protein sequence ID" value="AIT14173.1"/>
    <property type="molecule type" value="Genomic_DNA"/>
</dbReference>
<dbReference type="OrthoDB" id="25511at10239"/>
<dbReference type="GeneID" id="22111323"/>
<dbReference type="Proteomes" id="UP000029889">
    <property type="component" value="Segment"/>
</dbReference>
<accession>A0A097EXN5</accession>
<name>A0A097EXN5_9CAUD</name>